<evidence type="ECO:0000313" key="2">
    <source>
        <dbReference type="EMBL" id="KAG8180088.1"/>
    </source>
</evidence>
<protein>
    <submittedName>
        <fullName evidence="2">Uncharacterized protein</fullName>
    </submittedName>
</protein>
<evidence type="ECO:0000313" key="3">
    <source>
        <dbReference type="Proteomes" id="UP000827092"/>
    </source>
</evidence>
<organism evidence="2 3">
    <name type="scientific">Oedothorax gibbosus</name>
    <dbReference type="NCBI Taxonomy" id="931172"/>
    <lineage>
        <taxon>Eukaryota</taxon>
        <taxon>Metazoa</taxon>
        <taxon>Ecdysozoa</taxon>
        <taxon>Arthropoda</taxon>
        <taxon>Chelicerata</taxon>
        <taxon>Arachnida</taxon>
        <taxon>Araneae</taxon>
        <taxon>Araneomorphae</taxon>
        <taxon>Entelegynae</taxon>
        <taxon>Araneoidea</taxon>
        <taxon>Linyphiidae</taxon>
        <taxon>Erigoninae</taxon>
        <taxon>Oedothorax</taxon>
    </lineage>
</organism>
<gene>
    <name evidence="2" type="ORF">JTE90_027868</name>
</gene>
<sequence>MQLITLLKEMLLWRLLSDWFTVLPFDELPRNTVPGICHARGDFKNIVPSNEFENETLLGKEKKWRRQWRRVCVTSRTPSTNLSASSVLHSGYDNSGQLMFGYRLAFTRSFCSGEQTNS</sequence>
<keyword evidence="3" id="KW-1185">Reference proteome</keyword>
<comment type="caution">
    <text evidence="2">The sequence shown here is derived from an EMBL/GenBank/DDBJ whole genome shotgun (WGS) entry which is preliminary data.</text>
</comment>
<reference evidence="2 3" key="1">
    <citation type="journal article" date="2022" name="Nat. Ecol. Evol.">
        <title>A masculinizing supergene underlies an exaggerated male reproductive morph in a spider.</title>
        <authorList>
            <person name="Hendrickx F."/>
            <person name="De Corte Z."/>
            <person name="Sonet G."/>
            <person name="Van Belleghem S.M."/>
            <person name="Kostlbacher S."/>
            <person name="Vangestel C."/>
        </authorList>
    </citation>
    <scope>NUCLEOTIDE SEQUENCE [LARGE SCALE GENOMIC DNA]</scope>
    <source>
        <strain evidence="2">W744_W776</strain>
    </source>
</reference>
<evidence type="ECO:0000256" key="1">
    <source>
        <dbReference type="SAM" id="SignalP"/>
    </source>
</evidence>
<proteinExistence type="predicted"/>
<dbReference type="Proteomes" id="UP000827092">
    <property type="component" value="Unassembled WGS sequence"/>
</dbReference>
<dbReference type="AlphaFoldDB" id="A0AAV6U8C0"/>
<accession>A0AAV6U8C0</accession>
<feature type="signal peptide" evidence="1">
    <location>
        <begin position="1"/>
        <end position="17"/>
    </location>
</feature>
<name>A0AAV6U8C0_9ARAC</name>
<feature type="chain" id="PRO_5043978182" evidence="1">
    <location>
        <begin position="18"/>
        <end position="118"/>
    </location>
</feature>
<keyword evidence="1" id="KW-0732">Signal</keyword>
<dbReference type="EMBL" id="JAFNEN010000586">
    <property type="protein sequence ID" value="KAG8180088.1"/>
    <property type="molecule type" value="Genomic_DNA"/>
</dbReference>